<protein>
    <recommendedName>
        <fullName evidence="3">Transposase</fullName>
    </recommendedName>
</protein>
<dbReference type="Proteomes" id="UP000661112">
    <property type="component" value="Unassembled WGS sequence"/>
</dbReference>
<reference evidence="1 2" key="1">
    <citation type="journal article" date="2020" name="ISME J.">
        <title>Comparative genomics reveals insights into cyanobacterial evolution and habitat adaptation.</title>
        <authorList>
            <person name="Chen M.Y."/>
            <person name="Teng W.K."/>
            <person name="Zhao L."/>
            <person name="Hu C.X."/>
            <person name="Zhou Y.K."/>
            <person name="Han B.P."/>
            <person name="Song L.R."/>
            <person name="Shu W.S."/>
        </authorList>
    </citation>
    <scope>NUCLEOTIDE SEQUENCE [LARGE SCALE GENOMIC DNA]</scope>
    <source>
        <strain evidence="1 2">FACHB-119</strain>
    </source>
</reference>
<organism evidence="1 2">
    <name type="scientific">Anabaena azotica FACHB-119</name>
    <dbReference type="NCBI Taxonomy" id="947527"/>
    <lineage>
        <taxon>Bacteria</taxon>
        <taxon>Bacillati</taxon>
        <taxon>Cyanobacteriota</taxon>
        <taxon>Cyanophyceae</taxon>
        <taxon>Nostocales</taxon>
        <taxon>Nostocaceae</taxon>
        <taxon>Anabaena</taxon>
        <taxon>Anabaena azotica</taxon>
    </lineage>
</organism>
<dbReference type="EMBL" id="JACJSG010000013">
    <property type="protein sequence ID" value="MBD2501205.1"/>
    <property type="molecule type" value="Genomic_DNA"/>
</dbReference>
<sequence length="59" mass="6725">MRILDEFSRTLPTMYSAAIDISTIYTVSILDIRYINKNSLKYGKIGVTDYLECVIFAIA</sequence>
<evidence type="ECO:0000313" key="1">
    <source>
        <dbReference type="EMBL" id="MBD2501205.1"/>
    </source>
</evidence>
<comment type="caution">
    <text evidence="1">The sequence shown here is derived from an EMBL/GenBank/DDBJ whole genome shotgun (WGS) entry which is preliminary data.</text>
</comment>
<accession>A0ABR8D1Y8</accession>
<proteinExistence type="predicted"/>
<gene>
    <name evidence="1" type="ORF">H6G83_11430</name>
</gene>
<keyword evidence="2" id="KW-1185">Reference proteome</keyword>
<evidence type="ECO:0000313" key="2">
    <source>
        <dbReference type="Proteomes" id="UP000661112"/>
    </source>
</evidence>
<dbReference type="RefSeq" id="WP_190471517.1">
    <property type="nucleotide sequence ID" value="NZ_JACJSG010000013.1"/>
</dbReference>
<evidence type="ECO:0008006" key="3">
    <source>
        <dbReference type="Google" id="ProtNLM"/>
    </source>
</evidence>
<name>A0ABR8D1Y8_9NOST</name>